<dbReference type="GO" id="GO:0044205">
    <property type="term" value="P:'de novo' UMP biosynthetic process"/>
    <property type="evidence" value="ECO:0007669"/>
    <property type="project" value="UniProtKB-UniRule"/>
</dbReference>
<dbReference type="GeneID" id="76200878"/>
<dbReference type="InterPro" id="IPR050074">
    <property type="entry name" value="DHO_dehydrogenase"/>
</dbReference>
<evidence type="ECO:0000313" key="15">
    <source>
        <dbReference type="Proteomes" id="UP001596417"/>
    </source>
</evidence>
<evidence type="ECO:0000256" key="12">
    <source>
        <dbReference type="SAM" id="MobiDB-lite"/>
    </source>
</evidence>
<feature type="binding site" evidence="11">
    <location>
        <position position="177"/>
    </location>
    <ligand>
        <name>FMN</name>
        <dbReference type="ChEBI" id="CHEBI:58210"/>
    </ligand>
</feature>
<comment type="similarity">
    <text evidence="4 11">Belongs to the dihydroorotate dehydrogenase family. Type 2 subfamily.</text>
</comment>
<feature type="binding site" evidence="11">
    <location>
        <position position="291"/>
    </location>
    <ligand>
        <name>FMN</name>
        <dbReference type="ChEBI" id="CHEBI:58210"/>
    </ligand>
</feature>
<dbReference type="Gene3D" id="3.20.20.70">
    <property type="entry name" value="Aldolase class I"/>
    <property type="match status" value="1"/>
</dbReference>
<feature type="region of interest" description="Disordered" evidence="12">
    <location>
        <begin position="244"/>
        <end position="266"/>
    </location>
</feature>
<keyword evidence="9 11" id="KW-0472">Membrane</keyword>
<keyword evidence="6 11" id="KW-0288">FMN</keyword>
<proteinExistence type="inferred from homology"/>
<protein>
    <recommendedName>
        <fullName evidence="11">Dihydroorotate dehydrogenase (quinone)</fullName>
        <ecNumber evidence="11">1.3.5.2</ecNumber>
    </recommendedName>
    <alternativeName>
        <fullName evidence="11">DHOdehase</fullName>
        <shortName evidence="11">DHOD</shortName>
        <shortName evidence="11">DHODase</shortName>
    </alternativeName>
    <alternativeName>
        <fullName evidence="11">Dihydroorotate oxidase</fullName>
    </alternativeName>
</protein>
<dbReference type="NCBIfam" id="NF003652">
    <property type="entry name" value="PRK05286.2-5"/>
    <property type="match status" value="1"/>
</dbReference>
<dbReference type="InterPro" id="IPR005719">
    <property type="entry name" value="Dihydroorotate_DH_2"/>
</dbReference>
<dbReference type="GO" id="GO:0106430">
    <property type="term" value="F:dihydroorotate dehydrogenase (quinone) activity"/>
    <property type="evidence" value="ECO:0007669"/>
    <property type="project" value="UniProtKB-EC"/>
</dbReference>
<dbReference type="NCBIfam" id="TIGR01036">
    <property type="entry name" value="pyrD_sub2"/>
    <property type="match status" value="1"/>
</dbReference>
<dbReference type="GO" id="GO:0006207">
    <property type="term" value="P:'de novo' pyrimidine nucleobase biosynthetic process"/>
    <property type="evidence" value="ECO:0007669"/>
    <property type="project" value="UniProtKB-UniRule"/>
</dbReference>
<evidence type="ECO:0000256" key="8">
    <source>
        <dbReference type="ARBA" id="ARBA00023002"/>
    </source>
</evidence>
<comment type="pathway">
    <text evidence="3 11">Pyrimidine metabolism; UMP biosynthesis via de novo pathway; orotate from (S)-dihydroorotate (quinone route): step 1/1.</text>
</comment>
<dbReference type="PANTHER" id="PTHR48109">
    <property type="entry name" value="DIHYDROOROTATE DEHYDROGENASE (QUINONE), MITOCHONDRIAL-RELATED"/>
    <property type="match status" value="1"/>
</dbReference>
<dbReference type="EMBL" id="JBHTAX010000001">
    <property type="protein sequence ID" value="MFC7191172.1"/>
    <property type="molecule type" value="Genomic_DNA"/>
</dbReference>
<keyword evidence="11" id="KW-1003">Cell membrane</keyword>
<dbReference type="RefSeq" id="WP_264555764.1">
    <property type="nucleotide sequence ID" value="NZ_CP109979.1"/>
</dbReference>
<feature type="binding site" evidence="11">
    <location>
        <begin position="116"/>
        <end position="120"/>
    </location>
    <ligand>
        <name>substrate</name>
    </ligand>
</feature>
<feature type="domain" description="Dihydroorotate dehydrogenase catalytic" evidence="13">
    <location>
        <begin position="50"/>
        <end position="334"/>
    </location>
</feature>
<comment type="function">
    <text evidence="1 11">Catalyzes the conversion of dihydroorotate to orotate with quinone as electron acceptor.</text>
</comment>
<evidence type="ECO:0000256" key="5">
    <source>
        <dbReference type="ARBA" id="ARBA00022630"/>
    </source>
</evidence>
<dbReference type="SUPFAM" id="SSF51395">
    <property type="entry name" value="FMN-linked oxidoreductases"/>
    <property type="match status" value="1"/>
</dbReference>
<evidence type="ECO:0000313" key="14">
    <source>
        <dbReference type="EMBL" id="MFC7191172.1"/>
    </source>
</evidence>
<evidence type="ECO:0000256" key="11">
    <source>
        <dbReference type="HAMAP-Rule" id="MF_00225"/>
    </source>
</evidence>
<gene>
    <name evidence="11" type="primary">pyrD</name>
    <name evidence="14" type="ORF">ACFQL7_16040</name>
</gene>
<dbReference type="InterPro" id="IPR005720">
    <property type="entry name" value="Dihydroorotate_DH_cat"/>
</dbReference>
<feature type="active site" description="Nucleophile" evidence="11">
    <location>
        <position position="180"/>
    </location>
</feature>
<keyword evidence="7 11" id="KW-0665">Pyrimidine biosynthesis</keyword>
<dbReference type="NCBIfam" id="NF003645">
    <property type="entry name" value="PRK05286.1-2"/>
    <property type="match status" value="1"/>
</dbReference>
<dbReference type="PIRSF" id="PIRSF000164">
    <property type="entry name" value="DHO_oxidase"/>
    <property type="match status" value="1"/>
</dbReference>
<reference evidence="14 15" key="1">
    <citation type="journal article" date="2019" name="Int. J. Syst. Evol. Microbiol.">
        <title>The Global Catalogue of Microorganisms (GCM) 10K type strain sequencing project: providing services to taxonomists for standard genome sequencing and annotation.</title>
        <authorList>
            <consortium name="The Broad Institute Genomics Platform"/>
            <consortium name="The Broad Institute Genome Sequencing Center for Infectious Disease"/>
            <person name="Wu L."/>
            <person name="Ma J."/>
        </authorList>
    </citation>
    <scope>NUCLEOTIDE SEQUENCE [LARGE SCALE GENOMIC DNA]</scope>
    <source>
        <strain evidence="14 15">RDMS1</strain>
    </source>
</reference>
<feature type="binding site" evidence="11">
    <location>
        <position position="182"/>
    </location>
    <ligand>
        <name>substrate</name>
    </ligand>
</feature>
<evidence type="ECO:0000256" key="10">
    <source>
        <dbReference type="ARBA" id="ARBA00048639"/>
    </source>
</evidence>
<dbReference type="PROSITE" id="PS00911">
    <property type="entry name" value="DHODEHASE_1"/>
    <property type="match status" value="1"/>
</dbReference>
<keyword evidence="15" id="KW-1185">Reference proteome</keyword>
<dbReference type="AlphaFoldDB" id="A0ABD5YS19"/>
<keyword evidence="8 11" id="KW-0560">Oxidoreductase</keyword>
<feature type="binding site" evidence="11">
    <location>
        <position position="144"/>
    </location>
    <ligand>
        <name>FMN</name>
        <dbReference type="ChEBI" id="CHEBI:58210"/>
    </ligand>
</feature>
<dbReference type="GO" id="GO:0005886">
    <property type="term" value="C:plasma membrane"/>
    <property type="evidence" value="ECO:0007669"/>
    <property type="project" value="UniProtKB-SubCell"/>
</dbReference>
<dbReference type="InterPro" id="IPR013785">
    <property type="entry name" value="Aldolase_TIM"/>
</dbReference>
<feature type="binding site" evidence="11">
    <location>
        <begin position="67"/>
        <end position="71"/>
    </location>
    <ligand>
        <name>FMN</name>
        <dbReference type="ChEBI" id="CHEBI:58210"/>
    </ligand>
</feature>
<evidence type="ECO:0000256" key="9">
    <source>
        <dbReference type="ARBA" id="ARBA00023136"/>
    </source>
</evidence>
<dbReference type="Proteomes" id="UP001596417">
    <property type="component" value="Unassembled WGS sequence"/>
</dbReference>
<organism evidence="14 15">
    <name type="scientific">Halocatena marina</name>
    <dbReference type="NCBI Taxonomy" id="2934937"/>
    <lineage>
        <taxon>Archaea</taxon>
        <taxon>Methanobacteriati</taxon>
        <taxon>Methanobacteriota</taxon>
        <taxon>Stenosarchaea group</taxon>
        <taxon>Halobacteria</taxon>
        <taxon>Halobacteriales</taxon>
        <taxon>Natronomonadaceae</taxon>
        <taxon>Halocatena</taxon>
    </lineage>
</organism>
<feature type="binding site" evidence="11">
    <location>
        <position position="241"/>
    </location>
    <ligand>
        <name>FMN</name>
        <dbReference type="ChEBI" id="CHEBI:58210"/>
    </ligand>
</feature>
<dbReference type="Pfam" id="PF01180">
    <property type="entry name" value="DHO_dh"/>
    <property type="match status" value="1"/>
</dbReference>
<comment type="catalytic activity">
    <reaction evidence="10 11">
        <text>(S)-dihydroorotate + a quinone = orotate + a quinol</text>
        <dbReference type="Rhea" id="RHEA:30187"/>
        <dbReference type="ChEBI" id="CHEBI:24646"/>
        <dbReference type="ChEBI" id="CHEBI:30839"/>
        <dbReference type="ChEBI" id="CHEBI:30864"/>
        <dbReference type="ChEBI" id="CHEBI:132124"/>
        <dbReference type="EC" id="1.3.5.2"/>
    </reaction>
</comment>
<evidence type="ECO:0000259" key="13">
    <source>
        <dbReference type="Pfam" id="PF01180"/>
    </source>
</evidence>
<feature type="binding site" evidence="11">
    <location>
        <position position="264"/>
    </location>
    <ligand>
        <name>FMN</name>
        <dbReference type="ChEBI" id="CHEBI:58210"/>
    </ligand>
</feature>
<evidence type="ECO:0000256" key="4">
    <source>
        <dbReference type="ARBA" id="ARBA00005359"/>
    </source>
</evidence>
<sequence length="351" mass="37524">MQIYDAVKPLLFRLPPETAHNTVHSVLGAVQETAVMKAISQRYRVDDPRLATTVFGHEFSNPIGVAAGFDKNAKIPSGLASLGFGHVEVGGVTAERQPGNPRPRLFRLSEDRALINRMGFNNHGANAVGARLARTRVDVPVGVNIGKSKSTPLSMAADDYRYTYNRVASSGDYFVVNVSSPNTPGLRELQNREHLEQILGTLQDAGATPLLVKLSPDLTDDAIEEALAVAADFGLDGIITTNTTTDRPDSLRSTNRAETGGLSGDPIEERATDAVRFVADRTTLPVIGVGGVSDARGAYAKIRAGASLVQLYTGFIYEGPSIARDINRGLVELLERDGFNSIEEAVGVDVA</sequence>
<evidence type="ECO:0000256" key="2">
    <source>
        <dbReference type="ARBA" id="ARBA00004370"/>
    </source>
</evidence>
<dbReference type="HAMAP" id="MF_00225">
    <property type="entry name" value="DHO_dh_type2"/>
    <property type="match status" value="1"/>
</dbReference>
<dbReference type="CDD" id="cd04738">
    <property type="entry name" value="DHOD_2_like"/>
    <property type="match status" value="1"/>
</dbReference>
<feature type="binding site" evidence="11">
    <location>
        <begin position="242"/>
        <end position="243"/>
    </location>
    <ligand>
        <name>substrate</name>
    </ligand>
</feature>
<name>A0ABD5YS19_9EURY</name>
<feature type="binding site" evidence="11">
    <location>
        <position position="177"/>
    </location>
    <ligand>
        <name>substrate</name>
    </ligand>
</feature>
<keyword evidence="5 11" id="KW-0285">Flavoprotein</keyword>
<comment type="caution">
    <text evidence="14">The sequence shown here is derived from an EMBL/GenBank/DDBJ whole genome shotgun (WGS) entry which is preliminary data.</text>
</comment>
<dbReference type="PROSITE" id="PS00912">
    <property type="entry name" value="DHODEHASE_2"/>
    <property type="match status" value="1"/>
</dbReference>
<evidence type="ECO:0000256" key="3">
    <source>
        <dbReference type="ARBA" id="ARBA00005161"/>
    </source>
</evidence>
<feature type="binding site" evidence="11">
    <location>
        <position position="213"/>
    </location>
    <ligand>
        <name>FMN</name>
        <dbReference type="ChEBI" id="CHEBI:58210"/>
    </ligand>
</feature>
<dbReference type="InterPro" id="IPR001295">
    <property type="entry name" value="Dihydroorotate_DH_CS"/>
</dbReference>
<dbReference type="EC" id="1.3.5.2" evidence="11"/>
<dbReference type="PANTHER" id="PTHR48109:SF4">
    <property type="entry name" value="DIHYDROOROTATE DEHYDROGENASE (QUINONE), MITOCHONDRIAL"/>
    <property type="match status" value="1"/>
</dbReference>
<feature type="binding site" evidence="11">
    <location>
        <position position="71"/>
    </location>
    <ligand>
        <name>substrate</name>
    </ligand>
</feature>
<comment type="subcellular location">
    <subcellularLocation>
        <location evidence="11">Cell membrane</location>
        <topology evidence="11">Peripheral membrane protein</topology>
    </subcellularLocation>
    <subcellularLocation>
        <location evidence="2">Membrane</location>
    </subcellularLocation>
</comment>
<dbReference type="InterPro" id="IPR012135">
    <property type="entry name" value="Dihydroorotate_DH_1_2"/>
</dbReference>
<evidence type="ECO:0000256" key="6">
    <source>
        <dbReference type="ARBA" id="ARBA00022643"/>
    </source>
</evidence>
<accession>A0ABD5YS19</accession>
<evidence type="ECO:0000256" key="1">
    <source>
        <dbReference type="ARBA" id="ARBA00003125"/>
    </source>
</evidence>
<feature type="compositionally biased region" description="Polar residues" evidence="12">
    <location>
        <begin position="244"/>
        <end position="257"/>
    </location>
</feature>
<feature type="binding site" evidence="11">
    <location>
        <position position="91"/>
    </location>
    <ligand>
        <name>FMN</name>
        <dbReference type="ChEBI" id="CHEBI:58210"/>
    </ligand>
</feature>
<comment type="subunit">
    <text evidence="11">Monomer.</text>
</comment>
<comment type="cofactor">
    <cofactor evidence="11">
        <name>FMN</name>
        <dbReference type="ChEBI" id="CHEBI:58210"/>
    </cofactor>
    <text evidence="11">Binds 1 FMN per subunit.</text>
</comment>
<evidence type="ECO:0000256" key="7">
    <source>
        <dbReference type="ARBA" id="ARBA00022975"/>
    </source>
</evidence>
<feature type="binding site" evidence="11">
    <location>
        <begin position="312"/>
        <end position="313"/>
    </location>
    <ligand>
        <name>FMN</name>
        <dbReference type="ChEBI" id="CHEBI:58210"/>
    </ligand>
</feature>